<accession>A0A6C0AS61</accession>
<organism evidence="1">
    <name type="scientific">viral metagenome</name>
    <dbReference type="NCBI Taxonomy" id="1070528"/>
    <lineage>
        <taxon>unclassified sequences</taxon>
        <taxon>metagenomes</taxon>
        <taxon>organismal metagenomes</taxon>
    </lineage>
</organism>
<reference evidence="1" key="1">
    <citation type="journal article" date="2020" name="Nature">
        <title>Giant virus diversity and host interactions through global metagenomics.</title>
        <authorList>
            <person name="Schulz F."/>
            <person name="Roux S."/>
            <person name="Paez-Espino D."/>
            <person name="Jungbluth S."/>
            <person name="Walsh D.A."/>
            <person name="Denef V.J."/>
            <person name="McMahon K.D."/>
            <person name="Konstantinidis K.T."/>
            <person name="Eloe-Fadrosh E.A."/>
            <person name="Kyrpides N.C."/>
            <person name="Woyke T."/>
        </authorList>
    </citation>
    <scope>NUCLEOTIDE SEQUENCE</scope>
    <source>
        <strain evidence="1">GVMAG-S-1101171-111</strain>
    </source>
</reference>
<dbReference type="AlphaFoldDB" id="A0A6C0AS61"/>
<sequence length="29" mass="3013">MGSLHNAANTKFLILGCAATEKMSENFGG</sequence>
<name>A0A6C0AS61_9ZZZZ</name>
<evidence type="ECO:0000313" key="1">
    <source>
        <dbReference type="EMBL" id="QHS82749.1"/>
    </source>
</evidence>
<dbReference type="EMBL" id="MN740804">
    <property type="protein sequence ID" value="QHS82749.1"/>
    <property type="molecule type" value="Genomic_DNA"/>
</dbReference>
<proteinExistence type="predicted"/>
<protein>
    <submittedName>
        <fullName evidence="1">Uncharacterized protein</fullName>
    </submittedName>
</protein>